<dbReference type="Proteomes" id="UP000422569">
    <property type="component" value="Chromosome"/>
</dbReference>
<evidence type="ECO:0000313" key="3">
    <source>
        <dbReference type="Proteomes" id="UP000422569"/>
    </source>
</evidence>
<dbReference type="CDD" id="cd06578">
    <property type="entry name" value="HemD"/>
    <property type="match status" value="1"/>
</dbReference>
<protein>
    <submittedName>
        <fullName evidence="2">Uroporphyrinogen-III synthase</fullName>
    </submittedName>
</protein>
<feature type="domain" description="Tetrapyrrole biosynthesis uroporphyrinogen III synthase" evidence="1">
    <location>
        <begin position="16"/>
        <end position="226"/>
    </location>
</feature>
<proteinExistence type="predicted"/>
<gene>
    <name evidence="2" type="ORF">F7D14_15500</name>
</gene>
<name>A0A6B8M845_9HYPH</name>
<organism evidence="2 3">
    <name type="scientific">Methylocystis parvus</name>
    <dbReference type="NCBI Taxonomy" id="134"/>
    <lineage>
        <taxon>Bacteria</taxon>
        <taxon>Pseudomonadati</taxon>
        <taxon>Pseudomonadota</taxon>
        <taxon>Alphaproteobacteria</taxon>
        <taxon>Hyphomicrobiales</taxon>
        <taxon>Methylocystaceae</taxon>
        <taxon>Methylocystis</taxon>
    </lineage>
</organism>
<dbReference type="EMBL" id="CP044331">
    <property type="protein sequence ID" value="QGM98746.1"/>
    <property type="molecule type" value="Genomic_DNA"/>
</dbReference>
<evidence type="ECO:0000259" key="1">
    <source>
        <dbReference type="Pfam" id="PF02602"/>
    </source>
</evidence>
<dbReference type="InterPro" id="IPR003754">
    <property type="entry name" value="4pyrrol_synth_uPrphyn_synth"/>
</dbReference>
<evidence type="ECO:0000313" key="2">
    <source>
        <dbReference type="EMBL" id="QGM98746.1"/>
    </source>
</evidence>
<dbReference type="KEGG" id="mpar:F7D14_15500"/>
<dbReference type="Gene3D" id="3.40.50.10090">
    <property type="match status" value="2"/>
</dbReference>
<dbReference type="InterPro" id="IPR036108">
    <property type="entry name" value="4pyrrol_syn_uPrphyn_synt_sf"/>
</dbReference>
<reference evidence="2 3" key="1">
    <citation type="submission" date="2019-09" db="EMBL/GenBank/DDBJ databases">
        <title>Isolation and complete genome sequencing of Methylocystis species.</title>
        <authorList>
            <person name="Rumah B.L."/>
            <person name="Stead C.E."/>
            <person name="Stevens B.C."/>
            <person name="Minton N.P."/>
            <person name="Grosse-Honebrink A."/>
            <person name="Zhang Y."/>
        </authorList>
    </citation>
    <scope>NUCLEOTIDE SEQUENCE [LARGE SCALE GENOMIC DNA]</scope>
    <source>
        <strain evidence="2 3">BRCS2</strain>
    </source>
</reference>
<sequence>MTRVLVLRAREDALRTSDKLRAMGCTPIVSPVLEIMAAGALIPPGDYDAVIASSAKAIECGGGAEPYKALPFHVVGARTAKAVEARGWRPEIMAGNAEAILPLLLARYSGAAHFLYLAGRDRQAALEAGLTGAGHRITSVIVYEARAAASLTDEACSALRARAVDFALHYSRRSAEIFLSLAEAAGLSGALPGIAHIALSADVAAPLEALGLDVTRAEEPDEDQLLAVLARRVG</sequence>
<dbReference type="SUPFAM" id="SSF69618">
    <property type="entry name" value="HemD-like"/>
    <property type="match status" value="1"/>
</dbReference>
<dbReference type="GO" id="GO:0004852">
    <property type="term" value="F:uroporphyrinogen-III synthase activity"/>
    <property type="evidence" value="ECO:0007669"/>
    <property type="project" value="InterPro"/>
</dbReference>
<keyword evidence="3" id="KW-1185">Reference proteome</keyword>
<accession>A0A6B8M845</accession>
<dbReference type="Pfam" id="PF02602">
    <property type="entry name" value="HEM4"/>
    <property type="match status" value="1"/>
</dbReference>
<dbReference type="GO" id="GO:0033014">
    <property type="term" value="P:tetrapyrrole biosynthetic process"/>
    <property type="evidence" value="ECO:0007669"/>
    <property type="project" value="InterPro"/>
</dbReference>
<dbReference type="AlphaFoldDB" id="A0A6B8M845"/>